<keyword evidence="3" id="KW-1185">Reference proteome</keyword>
<organism evidence="2 3">
    <name type="scientific">Cetraspora pellucida</name>
    <dbReference type="NCBI Taxonomy" id="1433469"/>
    <lineage>
        <taxon>Eukaryota</taxon>
        <taxon>Fungi</taxon>
        <taxon>Fungi incertae sedis</taxon>
        <taxon>Mucoromycota</taxon>
        <taxon>Glomeromycotina</taxon>
        <taxon>Glomeromycetes</taxon>
        <taxon>Diversisporales</taxon>
        <taxon>Gigasporaceae</taxon>
        <taxon>Cetraspora</taxon>
    </lineage>
</organism>
<dbReference type="OrthoDB" id="2448864at2759"/>
<accession>A0A9N9KK15</accession>
<feature type="compositionally biased region" description="Acidic residues" evidence="1">
    <location>
        <begin position="32"/>
        <end position="44"/>
    </location>
</feature>
<feature type="non-terminal residue" evidence="2">
    <location>
        <position position="1"/>
    </location>
</feature>
<protein>
    <submittedName>
        <fullName evidence="2">6266_t:CDS:1</fullName>
    </submittedName>
</protein>
<gene>
    <name evidence="2" type="ORF">CPELLU_LOCUS21774</name>
</gene>
<sequence>NNSYSEHLSTIFSEHSNNLLDSHLEENSDKLDELDESDEMDESDNLLNNENFENIVDKVLNFEKLSQNTNKFSPYFENLTAALLFCWIQKH</sequence>
<dbReference type="AlphaFoldDB" id="A0A9N9KK15"/>
<evidence type="ECO:0000256" key="1">
    <source>
        <dbReference type="SAM" id="MobiDB-lite"/>
    </source>
</evidence>
<name>A0A9N9KK15_9GLOM</name>
<reference evidence="2" key="1">
    <citation type="submission" date="2021-06" db="EMBL/GenBank/DDBJ databases">
        <authorList>
            <person name="Kallberg Y."/>
            <person name="Tangrot J."/>
            <person name="Rosling A."/>
        </authorList>
    </citation>
    <scope>NUCLEOTIDE SEQUENCE</scope>
    <source>
        <strain evidence="2">FL966</strain>
    </source>
</reference>
<dbReference type="EMBL" id="CAJVQA010085714">
    <property type="protein sequence ID" value="CAG8838930.1"/>
    <property type="molecule type" value="Genomic_DNA"/>
</dbReference>
<feature type="non-terminal residue" evidence="2">
    <location>
        <position position="91"/>
    </location>
</feature>
<dbReference type="Proteomes" id="UP000789759">
    <property type="component" value="Unassembled WGS sequence"/>
</dbReference>
<evidence type="ECO:0000313" key="2">
    <source>
        <dbReference type="EMBL" id="CAG8838930.1"/>
    </source>
</evidence>
<proteinExistence type="predicted"/>
<feature type="region of interest" description="Disordered" evidence="1">
    <location>
        <begin position="23"/>
        <end position="47"/>
    </location>
</feature>
<evidence type="ECO:0000313" key="3">
    <source>
        <dbReference type="Proteomes" id="UP000789759"/>
    </source>
</evidence>
<comment type="caution">
    <text evidence="2">The sequence shown here is derived from an EMBL/GenBank/DDBJ whole genome shotgun (WGS) entry which is preliminary data.</text>
</comment>